<proteinExistence type="predicted"/>
<evidence type="ECO:0000313" key="2">
    <source>
        <dbReference type="Proteomes" id="UP001331761"/>
    </source>
</evidence>
<dbReference type="EMBL" id="WIXE01009665">
    <property type="protein sequence ID" value="KAK5978235.1"/>
    <property type="molecule type" value="Genomic_DNA"/>
</dbReference>
<reference evidence="1 2" key="1">
    <citation type="submission" date="2019-10" db="EMBL/GenBank/DDBJ databases">
        <title>Assembly and Annotation for the nematode Trichostrongylus colubriformis.</title>
        <authorList>
            <person name="Martin J."/>
        </authorList>
    </citation>
    <scope>NUCLEOTIDE SEQUENCE [LARGE SCALE GENOMIC DNA]</scope>
    <source>
        <strain evidence="1">G859</strain>
        <tissue evidence="1">Whole worm</tissue>
    </source>
</reference>
<gene>
    <name evidence="1" type="ORF">GCK32_014872</name>
</gene>
<dbReference type="Pfam" id="PF02995">
    <property type="entry name" value="DUF229"/>
    <property type="match status" value="1"/>
</dbReference>
<comment type="caution">
    <text evidence="1">The sequence shown here is derived from an EMBL/GenBank/DDBJ whole genome shotgun (WGS) entry which is preliminary data.</text>
</comment>
<dbReference type="Gene3D" id="3.40.720.10">
    <property type="entry name" value="Alkaline Phosphatase, subunit A"/>
    <property type="match status" value="1"/>
</dbReference>
<dbReference type="PANTHER" id="PTHR10974">
    <property type="entry name" value="FI08016P-RELATED"/>
    <property type="match status" value="1"/>
</dbReference>
<dbReference type="PANTHER" id="PTHR10974:SF6">
    <property type="entry name" value="PROTEIN CBG19234"/>
    <property type="match status" value="1"/>
</dbReference>
<dbReference type="InterPro" id="IPR017850">
    <property type="entry name" value="Alkaline_phosphatase_core_sf"/>
</dbReference>
<sequence length="82" mass="9272">MAYLDTCNFSFSFLTSLTHDHPNNLELLDDMLSEQLRDLKETGALQNTIMIIMGDHGNRVTVLSRTFAGKIENLLVRAAQEM</sequence>
<protein>
    <submittedName>
        <fullName evidence="1">Uncharacterized protein</fullName>
    </submittedName>
</protein>
<keyword evidence="2" id="KW-1185">Reference proteome</keyword>
<dbReference type="Proteomes" id="UP001331761">
    <property type="component" value="Unassembled WGS sequence"/>
</dbReference>
<name>A0AAN8FW69_TRICO</name>
<dbReference type="GO" id="GO:0005615">
    <property type="term" value="C:extracellular space"/>
    <property type="evidence" value="ECO:0007669"/>
    <property type="project" value="TreeGrafter"/>
</dbReference>
<organism evidence="1 2">
    <name type="scientific">Trichostrongylus colubriformis</name>
    <name type="common">Black scour worm</name>
    <dbReference type="NCBI Taxonomy" id="6319"/>
    <lineage>
        <taxon>Eukaryota</taxon>
        <taxon>Metazoa</taxon>
        <taxon>Ecdysozoa</taxon>
        <taxon>Nematoda</taxon>
        <taxon>Chromadorea</taxon>
        <taxon>Rhabditida</taxon>
        <taxon>Rhabditina</taxon>
        <taxon>Rhabditomorpha</taxon>
        <taxon>Strongyloidea</taxon>
        <taxon>Trichostrongylidae</taxon>
        <taxon>Trichostrongylus</taxon>
    </lineage>
</organism>
<evidence type="ECO:0000313" key="1">
    <source>
        <dbReference type="EMBL" id="KAK5978235.1"/>
    </source>
</evidence>
<dbReference type="InterPro" id="IPR004245">
    <property type="entry name" value="DUF229"/>
</dbReference>
<dbReference type="AlphaFoldDB" id="A0AAN8FW69"/>
<accession>A0AAN8FW69</accession>
<dbReference type="SUPFAM" id="SSF53649">
    <property type="entry name" value="Alkaline phosphatase-like"/>
    <property type="match status" value="1"/>
</dbReference>